<dbReference type="InterPro" id="IPR036005">
    <property type="entry name" value="Creatinase/aminopeptidase-like"/>
</dbReference>
<dbReference type="SMART" id="SM01011">
    <property type="entry name" value="AMP_N"/>
    <property type="match status" value="1"/>
</dbReference>
<dbReference type="PANTHER" id="PTHR11787">
    <property type="entry name" value="RAB GDP-DISSOCIATION INHIBITOR"/>
    <property type="match status" value="1"/>
</dbReference>
<comment type="similarity">
    <text evidence="2">Belongs to the Rab GDI family.</text>
</comment>
<dbReference type="STRING" id="5486.A0A367YEY0"/>
<dbReference type="GO" id="GO:0005093">
    <property type="term" value="F:Rab GDP-dissociation inhibitor activity"/>
    <property type="evidence" value="ECO:0007669"/>
    <property type="project" value="InterPro"/>
</dbReference>
<dbReference type="InterPro" id="IPR018203">
    <property type="entry name" value="GDP_dissociation_inhibitor"/>
</dbReference>
<accession>A0A367YEY0</accession>
<name>A0A367YEY0_9ASCO</name>
<evidence type="ECO:0000259" key="7">
    <source>
        <dbReference type="SMART" id="SM01011"/>
    </source>
</evidence>
<dbReference type="Gene3D" id="3.50.50.60">
    <property type="entry name" value="FAD/NAD(P)-binding domain"/>
    <property type="match status" value="1"/>
</dbReference>
<keyword evidence="5" id="KW-0378">Hydrolase</keyword>
<dbReference type="EMBL" id="QLNQ01000024">
    <property type="protein sequence ID" value="RCK63571.1"/>
    <property type="molecule type" value="Genomic_DNA"/>
</dbReference>
<comment type="caution">
    <text evidence="8">The sequence shown here is derived from an EMBL/GenBank/DDBJ whole genome shotgun (WGS) entry which is preliminary data.</text>
</comment>
<dbReference type="PRINTS" id="PR00891">
    <property type="entry name" value="RABGDIREP"/>
</dbReference>
<comment type="similarity">
    <text evidence="3">Belongs to the peptidase M24B family.</text>
</comment>
<dbReference type="GO" id="GO:0030145">
    <property type="term" value="F:manganese ion binding"/>
    <property type="evidence" value="ECO:0007669"/>
    <property type="project" value="InterPro"/>
</dbReference>
<dbReference type="Pfam" id="PF00996">
    <property type="entry name" value="GDI"/>
    <property type="match status" value="1"/>
</dbReference>
<dbReference type="SUPFAM" id="SSF55920">
    <property type="entry name" value="Creatinase/aminopeptidase"/>
    <property type="match status" value="1"/>
</dbReference>
<dbReference type="InterPro" id="IPR036188">
    <property type="entry name" value="FAD/NAD-bd_sf"/>
</dbReference>
<evidence type="ECO:0000256" key="6">
    <source>
        <dbReference type="ARBA" id="ARBA00023211"/>
    </source>
</evidence>
<dbReference type="Gene3D" id="3.40.350.10">
    <property type="entry name" value="Creatinase/prolidase N-terminal domain"/>
    <property type="match status" value="1"/>
</dbReference>
<dbReference type="Pfam" id="PF05195">
    <property type="entry name" value="AMP_N"/>
    <property type="match status" value="1"/>
</dbReference>
<proteinExistence type="inferred from homology"/>
<dbReference type="SUPFAM" id="SSF53092">
    <property type="entry name" value="Creatinase/prolidase N-terminal domain"/>
    <property type="match status" value="1"/>
</dbReference>
<dbReference type="SUPFAM" id="SSF54373">
    <property type="entry name" value="FAD-linked reductases, C-terminal domain"/>
    <property type="match status" value="1"/>
</dbReference>
<dbReference type="InterPro" id="IPR029149">
    <property type="entry name" value="Creatin/AminoP/Spt16_N"/>
</dbReference>
<evidence type="ECO:0000313" key="8">
    <source>
        <dbReference type="EMBL" id="RCK63571.1"/>
    </source>
</evidence>
<evidence type="ECO:0000256" key="1">
    <source>
        <dbReference type="ARBA" id="ARBA00001936"/>
    </source>
</evidence>
<evidence type="ECO:0000256" key="2">
    <source>
        <dbReference type="ARBA" id="ARBA00005593"/>
    </source>
</evidence>
<dbReference type="PRINTS" id="PR00892">
    <property type="entry name" value="RABGDI"/>
</dbReference>
<protein>
    <submittedName>
        <fullName evidence="8">Rab GDP-dissociation inhibitor</fullName>
    </submittedName>
</protein>
<dbReference type="GO" id="GO:0070006">
    <property type="term" value="F:metalloaminopeptidase activity"/>
    <property type="evidence" value="ECO:0007669"/>
    <property type="project" value="InterPro"/>
</dbReference>
<dbReference type="Gene3D" id="3.30.519.10">
    <property type="entry name" value="Guanine Nucleotide Dissociation Inhibitor, domain 2"/>
    <property type="match status" value="1"/>
</dbReference>
<dbReference type="PANTHER" id="PTHR11787:SF8">
    <property type="entry name" value="RAB GDP DISSOCIATION INHIBITOR"/>
    <property type="match status" value="1"/>
</dbReference>
<dbReference type="InterPro" id="IPR000806">
    <property type="entry name" value="RabGDI"/>
</dbReference>
<keyword evidence="9" id="KW-1185">Reference proteome</keyword>
<keyword evidence="6" id="KW-0464">Manganese</keyword>
<gene>
    <name evidence="8" type="primary">GDI1_0</name>
    <name evidence="8" type="ORF">Cantr_09554</name>
</gene>
<dbReference type="InterPro" id="IPR007865">
    <property type="entry name" value="Aminopep_P_N"/>
</dbReference>
<sequence>MTDGPKSLEGRKYPAKKHAQNVLAHLQTKNLTKSKDAVFFISGEDLVLYKYCDQTQPFRQNRYFYYLSGCNIPGSHVLYDTAKDKLVLYLPDVDKEDIMWSGLPLSKEEALEKYDVDEVKYAADVEEDLIQAKKAYTTDVNTFNDKFKSYLVGGDEDFFYALDESRLIKDDYEIELMKHAAKITDNCHHAVMSALPIETKETHIHAEFMYHALRQGAKNQSYDPICCSGETCSTLHWVKNDGDITPEKRSVLIDAGAEWECYASDVTRCFPVNGDWSKEHLEIYNLVLKMQSAAYDLMKPGVDWEVLHLTAHKVLIEGFLQLGIFKSEYSVDELFKAKASARFFPHGLGHVLGMDTHDVAGNANYSDPDPLLCYLRIRRKLQTGMVVTNEPGCYFSPFLLEDVLNNPESAKYINKDVLDKYWYVGGVRIEDDVLITENGYEIFTEITKDPEEISKILSSIYNYHRTTHFAMDEDYDVIVLGTGLTECVLSGILSVEGKKVLHIDRQDFYGGESASLNLSQLYSKFKPSSQKPELKGRDRDWCVDLIPKFLMANGELTNILVSTDVTRYMEFKQIAASYVYRNGRIAKVPSNAKEALASTLMGIFEKRRMKRFLEFIQNYDEENASTHQGFDLDKNTMNEIYSYFGLESGTKDFIGHAMALWSTDDYLNEVARPTYERILLYASSVAKYGKSPYIYPLYGLGELPQGFARLSAIYGGTYMLDTPIDEVLYEGEGADKKFAGVVTKEGKAKAPIVIADPTYFPENVKKTGAKVIRAICILDHPVPGVELDSLQLIIPQNQVGRKHDIYVAVLSDVHCVVPKGYYMAIVSTIIETDAPHVELEPAFKLLGPRIDTLMGIAELYEPIDDGTKNGIYISKSYDASSHFESTTDDVKDIYFRITGKPLELKKRPTAEEEEALQGL</sequence>
<evidence type="ECO:0000256" key="3">
    <source>
        <dbReference type="ARBA" id="ARBA00008766"/>
    </source>
</evidence>
<evidence type="ECO:0000256" key="5">
    <source>
        <dbReference type="ARBA" id="ARBA00022801"/>
    </source>
</evidence>
<reference evidence="8 9" key="1">
    <citation type="submission" date="2018-06" db="EMBL/GenBank/DDBJ databases">
        <title>Whole genome sequencing of Candida tropicalis (genome annotated by CSBL at Korea University).</title>
        <authorList>
            <person name="Ahn J."/>
        </authorList>
    </citation>
    <scope>NUCLEOTIDE SEQUENCE [LARGE SCALE GENOMIC DNA]</scope>
    <source>
        <strain evidence="8 9">ATCC 20962</strain>
    </source>
</reference>
<dbReference type="Gene3D" id="1.10.405.10">
    <property type="entry name" value="Guanine Nucleotide Dissociation Inhibitor, domain 1"/>
    <property type="match status" value="1"/>
</dbReference>
<keyword evidence="4" id="KW-0479">Metal-binding</keyword>
<feature type="domain" description="Aminopeptidase P N-terminal" evidence="7">
    <location>
        <begin position="13"/>
        <end position="148"/>
    </location>
</feature>
<dbReference type="AlphaFoldDB" id="A0A367YEY0"/>
<dbReference type="GO" id="GO:0007264">
    <property type="term" value="P:small GTPase-mediated signal transduction"/>
    <property type="evidence" value="ECO:0007669"/>
    <property type="project" value="InterPro"/>
</dbReference>
<dbReference type="FunFam" id="1.10.405.10:FF:000001">
    <property type="entry name" value="Rab GDP dissociation inhibitor"/>
    <property type="match status" value="1"/>
</dbReference>
<dbReference type="GO" id="GO:0005737">
    <property type="term" value="C:cytoplasm"/>
    <property type="evidence" value="ECO:0007669"/>
    <property type="project" value="TreeGrafter"/>
</dbReference>
<dbReference type="OrthoDB" id="9446342at2759"/>
<evidence type="ECO:0000313" key="9">
    <source>
        <dbReference type="Proteomes" id="UP000253472"/>
    </source>
</evidence>
<dbReference type="FunFam" id="3.90.230.10:FF:000002">
    <property type="entry name" value="Xaa-Pro aminopeptidase 3"/>
    <property type="match status" value="1"/>
</dbReference>
<dbReference type="InterPro" id="IPR000994">
    <property type="entry name" value="Pept_M24"/>
</dbReference>
<dbReference type="Gene3D" id="3.90.230.10">
    <property type="entry name" value="Creatinase/methionine aminopeptidase superfamily"/>
    <property type="match status" value="1"/>
</dbReference>
<dbReference type="SUPFAM" id="SSF51905">
    <property type="entry name" value="FAD/NAD(P)-binding domain"/>
    <property type="match status" value="2"/>
</dbReference>
<dbReference type="CDD" id="cd01087">
    <property type="entry name" value="Prolidase"/>
    <property type="match status" value="1"/>
</dbReference>
<dbReference type="GO" id="GO:0016192">
    <property type="term" value="P:vesicle-mediated transport"/>
    <property type="evidence" value="ECO:0007669"/>
    <property type="project" value="TreeGrafter"/>
</dbReference>
<evidence type="ECO:0000256" key="4">
    <source>
        <dbReference type="ARBA" id="ARBA00022723"/>
    </source>
</evidence>
<dbReference type="GO" id="GO:0015031">
    <property type="term" value="P:protein transport"/>
    <property type="evidence" value="ECO:0007669"/>
    <property type="project" value="InterPro"/>
</dbReference>
<comment type="cofactor">
    <cofactor evidence="1">
        <name>Mn(2+)</name>
        <dbReference type="ChEBI" id="CHEBI:29035"/>
    </cofactor>
</comment>
<dbReference type="Proteomes" id="UP000253472">
    <property type="component" value="Unassembled WGS sequence"/>
</dbReference>
<dbReference type="Pfam" id="PF00557">
    <property type="entry name" value="Peptidase_M24"/>
    <property type="match status" value="1"/>
</dbReference>
<organism evidence="8 9">
    <name type="scientific">Candida viswanathii</name>
    <dbReference type="NCBI Taxonomy" id="5486"/>
    <lineage>
        <taxon>Eukaryota</taxon>
        <taxon>Fungi</taxon>
        <taxon>Dikarya</taxon>
        <taxon>Ascomycota</taxon>
        <taxon>Saccharomycotina</taxon>
        <taxon>Pichiomycetes</taxon>
        <taxon>Debaryomycetaceae</taxon>
        <taxon>Candida/Lodderomyces clade</taxon>
        <taxon>Candida</taxon>
    </lineage>
</organism>